<keyword evidence="8" id="KW-1185">Reference proteome</keyword>
<dbReference type="GO" id="GO:0009249">
    <property type="term" value="P:protein lipoylation"/>
    <property type="evidence" value="ECO:0007669"/>
    <property type="project" value="InterPro"/>
</dbReference>
<dbReference type="VEuPathDB" id="FungiDB:AJ78_07807"/>
<comment type="similarity">
    <text evidence="3">Belongs to the LplA family.</text>
</comment>
<sequence length="455" mass="50654">MLPLRPLQWTPSVNPSWLYKFQRKGCISRRYASSLAVAASNESSLHQIYHSLSNDPFVNLSIENFLLEHAPQDSIILFLYINRPCVVIGRNQNPWLETNLHALGRETPNTSDGSVNNAHFVRRRSGGGAVFHDEGNLNYSVICPKSIFHRDKHAEMVVRALHRVGAVTTRVNERHDIVLGQDSKEPPREIIKVETEDATSPRIKKTPHALKISGSAYKLTRSRAMHHGTCLVDSPNLGNISTFLRSPAQPYLKAKGVESVRSPVGNVSSVVEPTFLMEQVVSNIMDEFAQLYGVHPDALLTAQRAHAIDPEVHTGHRWVVGGLSDNHALEEPEIVKGIKELHSLEWKYCQSPQFTFSTHPTEEDPRPRPPLPPNLPSSTRLFLRVKSGAIISSQISTSADTEHADIQSEKIGQALANRKLHEISDWVSVLAGSGTFDSPEEIRNVSNWLTAKLGH</sequence>
<dbReference type="Proteomes" id="UP000182235">
    <property type="component" value="Unassembled WGS sequence"/>
</dbReference>
<comment type="pathway">
    <text evidence="2">Protein modification; protein lipoylation via exogenous pathway; protein N(6)-(lipoyl)lysine from lipoate: step 2/2.</text>
</comment>
<dbReference type="PANTHER" id="PTHR12561:SF3">
    <property type="entry name" value="LIPOYLTRANSFERASE 1, MITOCHONDRIAL"/>
    <property type="match status" value="1"/>
</dbReference>
<dbReference type="SUPFAM" id="SSF55681">
    <property type="entry name" value="Class II aaRS and biotin synthetases"/>
    <property type="match status" value="1"/>
</dbReference>
<evidence type="ECO:0000256" key="5">
    <source>
        <dbReference type="SAM" id="MobiDB-lite"/>
    </source>
</evidence>
<dbReference type="GO" id="GO:0017118">
    <property type="term" value="F:lipoyltransferase activity"/>
    <property type="evidence" value="ECO:0007669"/>
    <property type="project" value="TreeGrafter"/>
</dbReference>
<dbReference type="InterPro" id="IPR045864">
    <property type="entry name" value="aa-tRNA-synth_II/BPL/LPL"/>
</dbReference>
<evidence type="ECO:0000313" key="8">
    <source>
        <dbReference type="Proteomes" id="UP000182235"/>
    </source>
</evidence>
<evidence type="ECO:0000259" key="6">
    <source>
        <dbReference type="PROSITE" id="PS51733"/>
    </source>
</evidence>
<proteinExistence type="inferred from homology"/>
<dbReference type="InterPro" id="IPR004562">
    <property type="entry name" value="LipoylTrfase_LipoateP_Ligase"/>
</dbReference>
<name>A0A1J9P4W0_9EURO</name>
<dbReference type="CDD" id="cd16443">
    <property type="entry name" value="LplA"/>
    <property type="match status" value="1"/>
</dbReference>
<feature type="domain" description="BPL/LPL catalytic" evidence="6">
    <location>
        <begin position="71"/>
        <end position="296"/>
    </location>
</feature>
<evidence type="ECO:0000256" key="2">
    <source>
        <dbReference type="ARBA" id="ARBA00005085"/>
    </source>
</evidence>
<dbReference type="Gene3D" id="3.30.930.10">
    <property type="entry name" value="Bira Bifunctional Protein, Domain 2"/>
    <property type="match status" value="1"/>
</dbReference>
<dbReference type="EMBL" id="LGRN01000548">
    <property type="protein sequence ID" value="OJD11424.1"/>
    <property type="molecule type" value="Genomic_DNA"/>
</dbReference>
<dbReference type="PROSITE" id="PS51733">
    <property type="entry name" value="BPL_LPL_CATALYTIC"/>
    <property type="match status" value="1"/>
</dbReference>
<dbReference type="STRING" id="1447872.A0A1J9P4W0"/>
<comment type="function">
    <text evidence="1">Catalyzes both the ATP-dependent activation of exogenously supplied lipoate to lipoyl-AMP and the transfer of the activated lipoyl onto the lipoyl domains of lipoate-dependent enzymes.</text>
</comment>
<evidence type="ECO:0000256" key="3">
    <source>
        <dbReference type="ARBA" id="ARBA00008242"/>
    </source>
</evidence>
<dbReference type="PANTHER" id="PTHR12561">
    <property type="entry name" value="LIPOATE-PROTEIN LIGASE"/>
    <property type="match status" value="1"/>
</dbReference>
<dbReference type="FunFam" id="3.30.930.10:FF:000090">
    <property type="entry name" value="Lipoyltransferase and lipoate-protein ligase, putative"/>
    <property type="match status" value="1"/>
</dbReference>
<dbReference type="OrthoDB" id="201621at2759"/>
<gene>
    <name evidence="7" type="ORF">AJ78_07807</name>
</gene>
<organism evidence="7 8">
    <name type="scientific">Emergomyces pasteurianus Ep9510</name>
    <dbReference type="NCBI Taxonomy" id="1447872"/>
    <lineage>
        <taxon>Eukaryota</taxon>
        <taxon>Fungi</taxon>
        <taxon>Dikarya</taxon>
        <taxon>Ascomycota</taxon>
        <taxon>Pezizomycotina</taxon>
        <taxon>Eurotiomycetes</taxon>
        <taxon>Eurotiomycetidae</taxon>
        <taxon>Onygenales</taxon>
        <taxon>Ajellomycetaceae</taxon>
        <taxon>Emergomyces</taxon>
    </lineage>
</organism>
<dbReference type="Pfam" id="PF21948">
    <property type="entry name" value="LplA-B_cat"/>
    <property type="match status" value="1"/>
</dbReference>
<feature type="region of interest" description="Disordered" evidence="5">
    <location>
        <begin position="355"/>
        <end position="377"/>
    </location>
</feature>
<evidence type="ECO:0000256" key="4">
    <source>
        <dbReference type="ARBA" id="ARBA00015925"/>
    </source>
</evidence>
<dbReference type="GO" id="GO:0005739">
    <property type="term" value="C:mitochondrion"/>
    <property type="evidence" value="ECO:0007669"/>
    <property type="project" value="TreeGrafter"/>
</dbReference>
<evidence type="ECO:0000256" key="1">
    <source>
        <dbReference type="ARBA" id="ARBA00003253"/>
    </source>
</evidence>
<comment type="caution">
    <text evidence="7">The sequence shown here is derived from an EMBL/GenBank/DDBJ whole genome shotgun (WGS) entry which is preliminary data.</text>
</comment>
<protein>
    <recommendedName>
        <fullName evidence="4">Putative lipoate-protein ligase A</fullName>
    </recommendedName>
</protein>
<accession>A0A1J9P4W0</accession>
<reference evidence="7 8" key="1">
    <citation type="submission" date="2015-07" db="EMBL/GenBank/DDBJ databases">
        <title>Emmonsia species relationships and genome sequence.</title>
        <authorList>
            <consortium name="The Broad Institute Genomics Platform"/>
            <person name="Cuomo C.A."/>
            <person name="Munoz J.F."/>
            <person name="Imamovic A."/>
            <person name="Priest M.E."/>
            <person name="Young S."/>
            <person name="Clay O.K."/>
            <person name="McEwen J.G."/>
        </authorList>
    </citation>
    <scope>NUCLEOTIDE SEQUENCE [LARGE SCALE GENOMIC DNA]</scope>
    <source>
        <strain evidence="7 8">UAMH 9510</strain>
    </source>
</reference>
<dbReference type="AlphaFoldDB" id="A0A1J9P4W0"/>
<dbReference type="UniPathway" id="UPA00537">
    <property type="reaction ID" value="UER00595"/>
</dbReference>
<evidence type="ECO:0000313" key="7">
    <source>
        <dbReference type="EMBL" id="OJD11424.1"/>
    </source>
</evidence>
<dbReference type="InterPro" id="IPR004143">
    <property type="entry name" value="BPL_LPL_catalytic"/>
</dbReference>